<comment type="caution">
    <text evidence="1">The sequence shown here is derived from an EMBL/GenBank/DDBJ whole genome shotgun (WGS) entry which is preliminary data.</text>
</comment>
<sequence>MFTANGTAAWELAAVFAAGVGAARLTLAPARLPAAIPATAVRLTSVLVTTFGRMRFLSFRFVVRRLMRLAAG</sequence>
<keyword evidence="2" id="KW-1185">Reference proteome</keyword>
<name>A0ABP4HXL4_9ACTN</name>
<proteinExistence type="predicted"/>
<reference evidence="2" key="1">
    <citation type="journal article" date="2019" name="Int. J. Syst. Evol. Microbiol.">
        <title>The Global Catalogue of Microorganisms (GCM) 10K type strain sequencing project: providing services to taxonomists for standard genome sequencing and annotation.</title>
        <authorList>
            <consortium name="The Broad Institute Genomics Platform"/>
            <consortium name="The Broad Institute Genome Sequencing Center for Infectious Disease"/>
            <person name="Wu L."/>
            <person name="Ma J."/>
        </authorList>
    </citation>
    <scope>NUCLEOTIDE SEQUENCE [LARGE SCALE GENOMIC DNA]</scope>
    <source>
        <strain evidence="2">JCM 11448</strain>
    </source>
</reference>
<accession>A0ABP4HXL4</accession>
<evidence type="ECO:0000313" key="2">
    <source>
        <dbReference type="Proteomes" id="UP001500282"/>
    </source>
</evidence>
<dbReference type="Proteomes" id="UP001500282">
    <property type="component" value="Unassembled WGS sequence"/>
</dbReference>
<organism evidence="1 2">
    <name type="scientific">Streptomyces javensis</name>
    <dbReference type="NCBI Taxonomy" id="114698"/>
    <lineage>
        <taxon>Bacteria</taxon>
        <taxon>Bacillati</taxon>
        <taxon>Actinomycetota</taxon>
        <taxon>Actinomycetes</taxon>
        <taxon>Kitasatosporales</taxon>
        <taxon>Streptomycetaceae</taxon>
        <taxon>Streptomyces</taxon>
        <taxon>Streptomyces violaceusniger group</taxon>
    </lineage>
</organism>
<evidence type="ECO:0000313" key="1">
    <source>
        <dbReference type="EMBL" id="GAA1287676.1"/>
    </source>
</evidence>
<dbReference type="EMBL" id="BAAAIH010000039">
    <property type="protein sequence ID" value="GAA1287676.1"/>
    <property type="molecule type" value="Genomic_DNA"/>
</dbReference>
<gene>
    <name evidence="1" type="ORF">GCM10009579_58550</name>
</gene>
<protein>
    <submittedName>
        <fullName evidence="1">Uncharacterized protein</fullName>
    </submittedName>
</protein>